<protein>
    <recommendedName>
        <fullName evidence="4">DUF1433 domain-containing protein</fullName>
    </recommendedName>
</protein>
<evidence type="ECO:0000313" key="3">
    <source>
        <dbReference type="Proteomes" id="UP000621631"/>
    </source>
</evidence>
<dbReference type="EMBL" id="JACWEZ010000003">
    <property type="protein sequence ID" value="MBD1222385.1"/>
    <property type="molecule type" value="Genomic_DNA"/>
</dbReference>
<dbReference type="Gene3D" id="3.10.450.130">
    <property type="entry name" value="folded 79 residue fragment of lin0334 like domains"/>
    <property type="match status" value="1"/>
</dbReference>
<dbReference type="RefSeq" id="WP_160949129.1">
    <property type="nucleotide sequence ID" value="NZ_JACWEZ010000003.1"/>
</dbReference>
<accession>A0ABR7VKD8</accession>
<feature type="chain" id="PRO_5046780925" description="DUF1433 domain-containing protein" evidence="1">
    <location>
        <begin position="22"/>
        <end position="109"/>
    </location>
</feature>
<keyword evidence="3" id="KW-1185">Reference proteome</keyword>
<evidence type="ECO:0008006" key="4">
    <source>
        <dbReference type="Google" id="ProtNLM"/>
    </source>
</evidence>
<evidence type="ECO:0000256" key="1">
    <source>
        <dbReference type="SAM" id="SignalP"/>
    </source>
</evidence>
<proteinExistence type="predicted"/>
<gene>
    <name evidence="2" type="ORF">IC602_07180</name>
</gene>
<reference evidence="2 3" key="1">
    <citation type="submission" date="2020-09" db="EMBL/GenBank/DDBJ databases">
        <title>Draft Genome Sequences of Oil-Oxidizing Bacteria Halomonas titanicae, Marinobacter lutaoensis, and Virgibacillus halodenitrificans Isolated from Highly Saline Environments.</title>
        <authorList>
            <person name="Grouzdev D.S."/>
            <person name="Sokolova D.S."/>
            <person name="Semenova E.M."/>
            <person name="Borzenkov I.A."/>
            <person name="Bidzhieva S.K."/>
            <person name="Poltaraus A.B."/>
            <person name="Nazina T.N."/>
        </authorList>
    </citation>
    <scope>NUCLEOTIDE SEQUENCE [LARGE SCALE GENOMIC DNA]</scope>
    <source>
        <strain evidence="2 3">VKM B-3472D</strain>
    </source>
</reference>
<evidence type="ECO:0000313" key="2">
    <source>
        <dbReference type="EMBL" id="MBD1222385.1"/>
    </source>
</evidence>
<organism evidence="2 3">
    <name type="scientific">Virgibacillus halodenitrificans</name>
    <name type="common">Bacillus halodenitrificans</name>
    <dbReference type="NCBI Taxonomy" id="1482"/>
    <lineage>
        <taxon>Bacteria</taxon>
        <taxon>Bacillati</taxon>
        <taxon>Bacillota</taxon>
        <taxon>Bacilli</taxon>
        <taxon>Bacillales</taxon>
        <taxon>Bacillaceae</taxon>
        <taxon>Virgibacillus</taxon>
    </lineage>
</organism>
<feature type="signal peptide" evidence="1">
    <location>
        <begin position="1"/>
        <end position="21"/>
    </location>
</feature>
<dbReference type="PROSITE" id="PS51257">
    <property type="entry name" value="PROKAR_LIPOPROTEIN"/>
    <property type="match status" value="1"/>
</dbReference>
<sequence>MKKIFLIITLIILLGGCNVNSDNENEDEINEEEIKSNVEEYLFKNYEDIETVEIEDIYTNPMGGLTVDGTVNGHAEYSAGIDSDLRVSSIGLGQGFPNEKEECKERDCD</sequence>
<dbReference type="Proteomes" id="UP000621631">
    <property type="component" value="Unassembled WGS sequence"/>
</dbReference>
<keyword evidence="1" id="KW-0732">Signal</keyword>
<comment type="caution">
    <text evidence="2">The sequence shown here is derived from an EMBL/GenBank/DDBJ whole genome shotgun (WGS) entry which is preliminary data.</text>
</comment>
<name>A0ABR7VKD8_VIRHA</name>